<keyword evidence="1" id="KW-0732">Signal</keyword>
<reference evidence="2 3" key="1">
    <citation type="submission" date="2024-07" db="EMBL/GenBank/DDBJ databases">
        <title>Section-level genome sequencing and comparative genomics of Aspergillus sections Usti and Cavernicolus.</title>
        <authorList>
            <consortium name="Lawrence Berkeley National Laboratory"/>
            <person name="Nybo J.L."/>
            <person name="Vesth T.C."/>
            <person name="Theobald S."/>
            <person name="Frisvad J.C."/>
            <person name="Larsen T.O."/>
            <person name="Kjaerboelling I."/>
            <person name="Rothschild-Mancinelli K."/>
            <person name="Lyhne E.K."/>
            <person name="Kogle M.E."/>
            <person name="Barry K."/>
            <person name="Clum A."/>
            <person name="Na H."/>
            <person name="Ledsgaard L."/>
            <person name="Lin J."/>
            <person name="Lipzen A."/>
            <person name="Kuo A."/>
            <person name="Riley R."/>
            <person name="Mondo S."/>
            <person name="Labutti K."/>
            <person name="Haridas S."/>
            <person name="Pangalinan J."/>
            <person name="Salamov A.A."/>
            <person name="Simmons B.A."/>
            <person name="Magnuson J.K."/>
            <person name="Chen J."/>
            <person name="Drula E."/>
            <person name="Henrissat B."/>
            <person name="Wiebenga A."/>
            <person name="Lubbers R.J."/>
            <person name="Gomes A.C."/>
            <person name="Macurrencykelacurrency M.R."/>
            <person name="Stajich J."/>
            <person name="Grigoriev I.V."/>
            <person name="Mortensen U.H."/>
            <person name="De Vries R.P."/>
            <person name="Baker S.E."/>
            <person name="Andersen M.R."/>
        </authorList>
    </citation>
    <scope>NUCLEOTIDE SEQUENCE [LARGE SCALE GENOMIC DNA]</scope>
    <source>
        <strain evidence="2 3">CBS 449.75</strain>
    </source>
</reference>
<gene>
    <name evidence="2" type="ORF">BJX67DRAFT_347472</name>
</gene>
<feature type="signal peptide" evidence="1">
    <location>
        <begin position="1"/>
        <end position="24"/>
    </location>
</feature>
<evidence type="ECO:0000313" key="3">
    <source>
        <dbReference type="Proteomes" id="UP001610432"/>
    </source>
</evidence>
<comment type="caution">
    <text evidence="2">The sequence shown here is derived from an EMBL/GenBank/DDBJ whole genome shotgun (WGS) entry which is preliminary data.</text>
</comment>
<evidence type="ECO:0000256" key="1">
    <source>
        <dbReference type="SAM" id="SignalP"/>
    </source>
</evidence>
<dbReference type="GeneID" id="98143610"/>
<sequence>MAALRLGAVALAAASVGLCGVILAAHPGEQSVLQAIYHHRSILAIGMDVDGGQDRQDKEVEAHLAGCR</sequence>
<dbReference type="EMBL" id="JBFXLQ010000009">
    <property type="protein sequence ID" value="KAL2869494.1"/>
    <property type="molecule type" value="Genomic_DNA"/>
</dbReference>
<name>A0ABR4LYA0_9EURO</name>
<protein>
    <submittedName>
        <fullName evidence="2">Uncharacterized protein</fullName>
    </submittedName>
</protein>
<evidence type="ECO:0000313" key="2">
    <source>
        <dbReference type="EMBL" id="KAL2869494.1"/>
    </source>
</evidence>
<accession>A0ABR4LYA0</accession>
<feature type="chain" id="PRO_5046106992" evidence="1">
    <location>
        <begin position="25"/>
        <end position="68"/>
    </location>
</feature>
<dbReference type="Proteomes" id="UP001610432">
    <property type="component" value="Unassembled WGS sequence"/>
</dbReference>
<dbReference type="RefSeq" id="XP_070888473.1">
    <property type="nucleotide sequence ID" value="XM_071028538.1"/>
</dbReference>
<keyword evidence="3" id="KW-1185">Reference proteome</keyword>
<proteinExistence type="predicted"/>
<organism evidence="2 3">
    <name type="scientific">Aspergillus lucknowensis</name>
    <dbReference type="NCBI Taxonomy" id="176173"/>
    <lineage>
        <taxon>Eukaryota</taxon>
        <taxon>Fungi</taxon>
        <taxon>Dikarya</taxon>
        <taxon>Ascomycota</taxon>
        <taxon>Pezizomycotina</taxon>
        <taxon>Eurotiomycetes</taxon>
        <taxon>Eurotiomycetidae</taxon>
        <taxon>Eurotiales</taxon>
        <taxon>Aspergillaceae</taxon>
        <taxon>Aspergillus</taxon>
        <taxon>Aspergillus subgen. Nidulantes</taxon>
    </lineage>
</organism>